<dbReference type="Proteomes" id="UP000800303">
    <property type="component" value="Unassembled WGS sequence"/>
</dbReference>
<proteinExistence type="predicted"/>
<evidence type="ECO:0000313" key="3">
    <source>
        <dbReference type="EMBL" id="NGZ77761.1"/>
    </source>
</evidence>
<dbReference type="PANTHER" id="PTHR42776:SF27">
    <property type="entry name" value="DIPEPTIDYL PEPTIDASE FAMILY MEMBER 6"/>
    <property type="match status" value="1"/>
</dbReference>
<dbReference type="InterPro" id="IPR001375">
    <property type="entry name" value="Peptidase_S9_cat"/>
</dbReference>
<feature type="domain" description="Peptidase S9 prolyl oligopeptidase catalytic" evidence="2">
    <location>
        <begin position="114"/>
        <end position="303"/>
    </location>
</feature>
<accession>A0ABX0FA02</accession>
<dbReference type="Pfam" id="PF00326">
    <property type="entry name" value="Peptidase_S9"/>
    <property type="match status" value="1"/>
</dbReference>
<gene>
    <name evidence="3" type="ORF">GYN08_20925</name>
</gene>
<keyword evidence="4" id="KW-1185">Reference proteome</keyword>
<organism evidence="3 4">
    <name type="scientific">Saccharibacillus alkalitolerans</name>
    <dbReference type="NCBI Taxonomy" id="2705290"/>
    <lineage>
        <taxon>Bacteria</taxon>
        <taxon>Bacillati</taxon>
        <taxon>Bacillota</taxon>
        <taxon>Bacilli</taxon>
        <taxon>Bacillales</taxon>
        <taxon>Paenibacillaceae</taxon>
        <taxon>Saccharibacillus</taxon>
    </lineage>
</organism>
<protein>
    <submittedName>
        <fullName evidence="3">S9 family peptidase</fullName>
    </submittedName>
</protein>
<keyword evidence="1" id="KW-0378">Hydrolase</keyword>
<evidence type="ECO:0000313" key="4">
    <source>
        <dbReference type="Proteomes" id="UP000800303"/>
    </source>
</evidence>
<dbReference type="InterPro" id="IPR029058">
    <property type="entry name" value="AB_hydrolase_fold"/>
</dbReference>
<dbReference type="EMBL" id="JAAFGS010000010">
    <property type="protein sequence ID" value="NGZ77761.1"/>
    <property type="molecule type" value="Genomic_DNA"/>
</dbReference>
<name>A0ABX0FA02_9BACL</name>
<reference evidence="3 4" key="1">
    <citation type="submission" date="2020-01" db="EMBL/GenBank/DDBJ databases">
        <title>Polyphasic characterisation and genomic insights into a novel alkali tolerant bacterium VR-M41.</title>
        <authorList>
            <person name="Vemuluri V.R."/>
        </authorList>
    </citation>
    <scope>NUCLEOTIDE SEQUENCE [LARGE SCALE GENOMIC DNA]</scope>
    <source>
        <strain evidence="3 4">VR-M41</strain>
    </source>
</reference>
<comment type="caution">
    <text evidence="3">The sequence shown here is derived from an EMBL/GenBank/DDBJ whole genome shotgun (WGS) entry which is preliminary data.</text>
</comment>
<evidence type="ECO:0000259" key="2">
    <source>
        <dbReference type="Pfam" id="PF00326"/>
    </source>
</evidence>
<dbReference type="RefSeq" id="WP_166278774.1">
    <property type="nucleotide sequence ID" value="NZ_JAAFGS010000010.1"/>
</dbReference>
<sequence>MIYRITYLSDGLRVAGYVALPPGLETTEEELAAFLRRECGDDGLTAAAAACILPAAAEAAKRAAGEAPDYAPEEYAAAGTEKPAFSNKAPYPVLVYCRGGIGRVGRVQLDWLAEFASFGHIVMAPCYRGGESGVGHDRFGGADLEDSRVAVRLAKALPWADPERLAVMGFSRGSVNATDAAVHERASRLVLLGGLSDLAQTYEERVDLRRMLKRVVGGSAYKLPEVYRDRSPIHMAREIECPVLIIHGTQDAQVDYGHGERMYEELLRRNKPASLARLEGFGHHMSHAARMIVLAGMFRWLETEIPAPRS</sequence>
<evidence type="ECO:0000256" key="1">
    <source>
        <dbReference type="ARBA" id="ARBA00022801"/>
    </source>
</evidence>
<dbReference type="PANTHER" id="PTHR42776">
    <property type="entry name" value="SERINE PEPTIDASE S9 FAMILY MEMBER"/>
    <property type="match status" value="1"/>
</dbReference>
<dbReference type="Gene3D" id="3.40.50.1820">
    <property type="entry name" value="alpha/beta hydrolase"/>
    <property type="match status" value="1"/>
</dbReference>
<dbReference type="SUPFAM" id="SSF53474">
    <property type="entry name" value="alpha/beta-Hydrolases"/>
    <property type="match status" value="1"/>
</dbReference>